<dbReference type="SUPFAM" id="SSF49354">
    <property type="entry name" value="PapD-like"/>
    <property type="match status" value="1"/>
</dbReference>
<dbReference type="InterPro" id="IPR008962">
    <property type="entry name" value="PapD-like_sf"/>
</dbReference>
<dbReference type="Gene3D" id="2.60.40.10">
    <property type="entry name" value="Immunoglobulins"/>
    <property type="match status" value="1"/>
</dbReference>
<dbReference type="InterPro" id="IPR013783">
    <property type="entry name" value="Ig-like_fold"/>
</dbReference>
<dbReference type="PIR" id="S57934">
    <property type="entry name" value="S57934"/>
</dbReference>
<dbReference type="Gene3D" id="2.60.40.3970">
    <property type="match status" value="1"/>
</dbReference>
<proteinExistence type="predicted"/>
<dbReference type="RefSeq" id="WP_000698190.1">
    <property type="nucleotide sequence ID" value="NZ_CP017844.1"/>
</dbReference>
<name>Q47116_ECOLX</name>
<dbReference type="AlphaFoldDB" id="Q47116"/>
<evidence type="ECO:0000313" key="1">
    <source>
        <dbReference type="EMBL" id="CAA87760.1"/>
    </source>
</evidence>
<accession>Q47116</accession>
<reference evidence="1" key="1">
    <citation type="journal article" date="1995" name="Infect. Immun.">
        <title>Genes for CS2 pili of enterotoxigenic Escherichia coli and their interchangeability with those for CS1 pili.</title>
        <authorList>
            <person name="Froehlich B.J."/>
            <person name="Karakashian A."/>
            <person name="Sakellaris H."/>
            <person name="Scott J.R."/>
        </authorList>
    </citation>
    <scope>NUCLEOTIDE SEQUENCE</scope>
    <source>
        <strain evidence="1">C91f-6</strain>
    </source>
</reference>
<dbReference type="PATRIC" id="fig|562.7079.peg.4930"/>
<organism evidence="1">
    <name type="scientific">Escherichia coli</name>
    <dbReference type="NCBI Taxonomy" id="562"/>
    <lineage>
        <taxon>Bacteria</taxon>
        <taxon>Pseudomonadati</taxon>
        <taxon>Pseudomonadota</taxon>
        <taxon>Gammaproteobacteria</taxon>
        <taxon>Enterobacterales</taxon>
        <taxon>Enterobacteriaceae</taxon>
        <taxon>Escherichia</taxon>
    </lineage>
</organism>
<sequence>MKILLFVILFFNVFAASANFMVYPISKDIQSGGSETIKVFSKSKDVQYIKIYTKRVINPGTKEEQEVDIKNWDGGLIVTPAKVVLPAGASKSIRLTEINKKEQEEVYRVYFESVKPGQQDDIEEKNGRVNTDLSVNIIYAALIRTSPENPQRKLDVSIESNNVWIKNTGNIRLGIKDVFLCDTTSINDKCAKFSYNRNLYPDMSVDTKLGKKGFSYAVIDTKDDRNENSGELINIKLP</sequence>
<gene>
    <name evidence="1" type="primary">cotB</name>
</gene>
<protein>
    <submittedName>
        <fullName evidence="1">CotB</fullName>
    </submittedName>
</protein>
<dbReference type="EMBL" id="Z47800">
    <property type="protein sequence ID" value="CAA87760.1"/>
    <property type="molecule type" value="Genomic_DNA"/>
</dbReference>